<comment type="similarity">
    <text evidence="1">Belongs to the sulfatase family.</text>
</comment>
<evidence type="ECO:0000313" key="7">
    <source>
        <dbReference type="EMBL" id="MDM4019090.1"/>
    </source>
</evidence>
<feature type="signal peptide" evidence="5">
    <location>
        <begin position="1"/>
        <end position="30"/>
    </location>
</feature>
<accession>A0ABT7PRE7</accession>
<dbReference type="Pfam" id="PF14707">
    <property type="entry name" value="Sulfatase_C"/>
    <property type="match status" value="1"/>
</dbReference>
<dbReference type="Proteomes" id="UP001239462">
    <property type="component" value="Unassembled WGS sequence"/>
</dbReference>
<dbReference type="InterPro" id="IPR000917">
    <property type="entry name" value="Sulfatase_N"/>
</dbReference>
<keyword evidence="2" id="KW-0479">Metal-binding</keyword>
<feature type="chain" id="PRO_5046508987" evidence="5">
    <location>
        <begin position="31"/>
        <end position="473"/>
    </location>
</feature>
<keyword evidence="8" id="KW-1185">Reference proteome</keyword>
<dbReference type="CDD" id="cd16026">
    <property type="entry name" value="GALNS_like"/>
    <property type="match status" value="1"/>
</dbReference>
<gene>
    <name evidence="7" type="ORF">QTN89_26790</name>
</gene>
<dbReference type="InterPro" id="IPR017850">
    <property type="entry name" value="Alkaline_phosphatase_core_sf"/>
</dbReference>
<dbReference type="SUPFAM" id="SSF53649">
    <property type="entry name" value="Alkaline phosphatase-like"/>
    <property type="match status" value="1"/>
</dbReference>
<dbReference type="PANTHER" id="PTHR42693:SF33">
    <property type="entry name" value="ARYLSULFATASE"/>
    <property type="match status" value="1"/>
</dbReference>
<organism evidence="7 8">
    <name type="scientific">Roseiconus lacunae</name>
    <dbReference type="NCBI Taxonomy" id="2605694"/>
    <lineage>
        <taxon>Bacteria</taxon>
        <taxon>Pseudomonadati</taxon>
        <taxon>Planctomycetota</taxon>
        <taxon>Planctomycetia</taxon>
        <taxon>Pirellulales</taxon>
        <taxon>Pirellulaceae</taxon>
        <taxon>Roseiconus</taxon>
    </lineage>
</organism>
<dbReference type="Gene3D" id="3.40.720.10">
    <property type="entry name" value="Alkaline Phosphatase, subunit A"/>
    <property type="match status" value="1"/>
</dbReference>
<dbReference type="InterPro" id="IPR050738">
    <property type="entry name" value="Sulfatase"/>
</dbReference>
<dbReference type="PROSITE" id="PS00149">
    <property type="entry name" value="SULFATASE_2"/>
    <property type="match status" value="1"/>
</dbReference>
<evidence type="ECO:0000256" key="4">
    <source>
        <dbReference type="ARBA" id="ARBA00022837"/>
    </source>
</evidence>
<proteinExistence type="inferred from homology"/>
<keyword evidence="3" id="KW-0378">Hydrolase</keyword>
<reference evidence="7 8" key="1">
    <citation type="submission" date="2023-06" db="EMBL/GenBank/DDBJ databases">
        <title>Roseiconus lacunae JC819 isolated from Gulf of Mannar region, Tamil Nadu.</title>
        <authorList>
            <person name="Pk S."/>
            <person name="Ch S."/>
            <person name="Ch V.R."/>
        </authorList>
    </citation>
    <scope>NUCLEOTIDE SEQUENCE [LARGE SCALE GENOMIC DNA]</scope>
    <source>
        <strain evidence="7 8">JC819</strain>
    </source>
</reference>
<dbReference type="EMBL" id="JASZZN010000031">
    <property type="protein sequence ID" value="MDM4019090.1"/>
    <property type="molecule type" value="Genomic_DNA"/>
</dbReference>
<dbReference type="Pfam" id="PF00884">
    <property type="entry name" value="Sulfatase"/>
    <property type="match status" value="1"/>
</dbReference>
<evidence type="ECO:0000259" key="6">
    <source>
        <dbReference type="Pfam" id="PF00884"/>
    </source>
</evidence>
<evidence type="ECO:0000256" key="3">
    <source>
        <dbReference type="ARBA" id="ARBA00022801"/>
    </source>
</evidence>
<dbReference type="RefSeq" id="WP_289167146.1">
    <property type="nucleotide sequence ID" value="NZ_JASZZN010000031.1"/>
</dbReference>
<dbReference type="InterPro" id="IPR024607">
    <property type="entry name" value="Sulfatase_CS"/>
</dbReference>
<keyword evidence="5" id="KW-0732">Signal</keyword>
<evidence type="ECO:0000313" key="8">
    <source>
        <dbReference type="Proteomes" id="UP001239462"/>
    </source>
</evidence>
<feature type="domain" description="Sulfatase N-terminal" evidence="6">
    <location>
        <begin position="34"/>
        <end position="357"/>
    </location>
</feature>
<evidence type="ECO:0000256" key="2">
    <source>
        <dbReference type="ARBA" id="ARBA00022723"/>
    </source>
</evidence>
<sequence>MIKPMLRAFLFLFSLSVMLSSSLSSSALLAADRPNFVVIFCDDLGWGDLACYGHPTIATPHLDRMASEGTRMTQFYVAANVCTPSRAGLLTGRYPVRNGMYGKRRVLFPDSVGGLQDSEWTIAEVLRESGYRTGMVGKWHLGHLPQYLPTEHGFDSYYGIPYSNDMDKVPGKKGRAVFADPDYRDFNVPLLAGTAGNVQQIERPTNQNTITRRYTEKAVEYIQQNQNEPFFLYLAHSLPHVPLFRDEAFENHSLAGLYGDVIEEIDWSVGQILEQLRKSKLDSNTLVIFTSDNGPWLTFGDQGGSAGPLRNGKGTTFEGGHRVPGLIWMPGTVPAGRVHHGLASTLDLLPTFASMAGASLPEDVTLDGYDLRETLTGDAPSPRDRFFYYRDDRLMAARLGRYKAHFKTQDSYTKDSRIVNDHDPPLLYDLLIDIGEKRNIADARPEVLSKLAEAVQSHRDGMVVAPSQCDRKP</sequence>
<dbReference type="PANTHER" id="PTHR42693">
    <property type="entry name" value="ARYLSULFATASE FAMILY MEMBER"/>
    <property type="match status" value="1"/>
</dbReference>
<dbReference type="Gene3D" id="3.30.1120.10">
    <property type="match status" value="1"/>
</dbReference>
<comment type="caution">
    <text evidence="7">The sequence shown here is derived from an EMBL/GenBank/DDBJ whole genome shotgun (WGS) entry which is preliminary data.</text>
</comment>
<keyword evidence="4" id="KW-0106">Calcium</keyword>
<name>A0ABT7PRE7_9BACT</name>
<protein>
    <submittedName>
        <fullName evidence="7">Sulfatase</fullName>
    </submittedName>
</protein>
<evidence type="ECO:0000256" key="5">
    <source>
        <dbReference type="SAM" id="SignalP"/>
    </source>
</evidence>
<evidence type="ECO:0000256" key="1">
    <source>
        <dbReference type="ARBA" id="ARBA00008779"/>
    </source>
</evidence>